<dbReference type="EMBL" id="JYPD01000005">
    <property type="protein sequence ID" value="KXK10292.1"/>
    <property type="molecule type" value="Genomic_DNA"/>
</dbReference>
<proteinExistence type="predicted"/>
<reference evidence="2 3" key="1">
    <citation type="submission" date="2015-02" db="EMBL/GenBank/DDBJ databases">
        <title>Improved understanding of the partial-nitritation anammox process through 23 genomes representing the majority of the microbial community.</title>
        <authorList>
            <person name="Speth D.R."/>
            <person name="In T Zandt M."/>
            <person name="Guerrero Cruz S."/>
            <person name="Jetten M.S."/>
            <person name="Dutilh B.E."/>
        </authorList>
    </citation>
    <scope>NUCLEOTIDE SEQUENCE [LARGE SCALE GENOMIC DNA]</scope>
    <source>
        <strain evidence="2">OLB21</strain>
    </source>
</reference>
<evidence type="ECO:0000313" key="2">
    <source>
        <dbReference type="EMBL" id="KXK10292.1"/>
    </source>
</evidence>
<dbReference type="Proteomes" id="UP000070449">
    <property type="component" value="Unassembled WGS sequence"/>
</dbReference>
<accession>A0A136KLJ9</accession>
<dbReference type="Pfam" id="PF18903">
    <property type="entry name" value="DUF5659"/>
    <property type="match status" value="1"/>
</dbReference>
<gene>
    <name evidence="2" type="ORF">UZ20_WS6002000017</name>
</gene>
<evidence type="ECO:0000313" key="3">
    <source>
        <dbReference type="Proteomes" id="UP000070449"/>
    </source>
</evidence>
<organism evidence="2 3">
    <name type="scientific">candidate division WS6 bacterium OLB21</name>
    <dbReference type="NCBI Taxonomy" id="1617427"/>
    <lineage>
        <taxon>Bacteria</taxon>
        <taxon>Candidatus Dojkabacteria</taxon>
    </lineage>
</organism>
<protein>
    <recommendedName>
        <fullName evidence="1">DUF5659 domain-containing protein</fullName>
    </recommendedName>
</protein>
<dbReference type="InterPro" id="IPR043718">
    <property type="entry name" value="DUF5659"/>
</dbReference>
<evidence type="ECO:0000259" key="1">
    <source>
        <dbReference type="Pfam" id="PF18903"/>
    </source>
</evidence>
<dbReference type="STRING" id="1617427.UZ20_WS6002000017"/>
<dbReference type="AlphaFoldDB" id="A0A136KLJ9"/>
<feature type="domain" description="DUF5659" evidence="1">
    <location>
        <begin position="6"/>
        <end position="55"/>
    </location>
</feature>
<comment type="caution">
    <text evidence="2">The sequence shown here is derived from an EMBL/GenBank/DDBJ whole genome shotgun (WGS) entry which is preliminary data.</text>
</comment>
<name>A0A136KLJ9_9BACT</name>
<sequence length="62" mass="7146">MSMHQNDYYHTNDFCLASFLLTCNINPSQINTDSLNRATFSFLITNQVETLIEQFSLLKAKV</sequence>